<gene>
    <name evidence="1" type="ORF">NQ317_013408</name>
</gene>
<comment type="caution">
    <text evidence="1">The sequence shown here is derived from an EMBL/GenBank/DDBJ whole genome shotgun (WGS) entry which is preliminary data.</text>
</comment>
<accession>A0ABQ9JC48</accession>
<dbReference type="Proteomes" id="UP001162164">
    <property type="component" value="Unassembled WGS sequence"/>
</dbReference>
<keyword evidence="2" id="KW-1185">Reference proteome</keyword>
<organism evidence="1 2">
    <name type="scientific">Molorchus minor</name>
    <dbReference type="NCBI Taxonomy" id="1323400"/>
    <lineage>
        <taxon>Eukaryota</taxon>
        <taxon>Metazoa</taxon>
        <taxon>Ecdysozoa</taxon>
        <taxon>Arthropoda</taxon>
        <taxon>Hexapoda</taxon>
        <taxon>Insecta</taxon>
        <taxon>Pterygota</taxon>
        <taxon>Neoptera</taxon>
        <taxon>Endopterygota</taxon>
        <taxon>Coleoptera</taxon>
        <taxon>Polyphaga</taxon>
        <taxon>Cucujiformia</taxon>
        <taxon>Chrysomeloidea</taxon>
        <taxon>Cerambycidae</taxon>
        <taxon>Lamiinae</taxon>
        <taxon>Monochamini</taxon>
        <taxon>Molorchus</taxon>
    </lineage>
</organism>
<evidence type="ECO:0000313" key="2">
    <source>
        <dbReference type="Proteomes" id="UP001162164"/>
    </source>
</evidence>
<dbReference type="EMBL" id="JAPWTJ010000894">
    <property type="protein sequence ID" value="KAJ8974992.1"/>
    <property type="molecule type" value="Genomic_DNA"/>
</dbReference>
<name>A0ABQ9JC48_9CUCU</name>
<evidence type="ECO:0000313" key="1">
    <source>
        <dbReference type="EMBL" id="KAJ8974992.1"/>
    </source>
</evidence>
<reference evidence="1" key="1">
    <citation type="journal article" date="2023" name="Insect Mol. Biol.">
        <title>Genome sequencing provides insights into the evolution of gene families encoding plant cell wall-degrading enzymes in longhorned beetles.</title>
        <authorList>
            <person name="Shin N.R."/>
            <person name="Okamura Y."/>
            <person name="Kirsch R."/>
            <person name="Pauchet Y."/>
        </authorList>
    </citation>
    <scope>NUCLEOTIDE SEQUENCE</scope>
    <source>
        <strain evidence="1">MMC_N1</strain>
    </source>
</reference>
<proteinExistence type="predicted"/>
<protein>
    <submittedName>
        <fullName evidence="1">Uncharacterized protein</fullName>
    </submittedName>
</protein>
<sequence length="267" mass="30648">MICNEQKWEQLLDSKGEIESEVFPFNIAFIYQEMIQYTKQNDTDREISAIAVNTLPPIEKILEIVVYKQLLLHVEKNDIMIVTEYLNGNKLKLNVFKTKAIILTTKISKNLSMESKIIVYQTIILPHFDYCPSLLYQFNLNKMSQLQKFQNRGMRIVLGCNRYTPISFMLSALKWLTVFWDQVLSLVSGIFLLNDTIKMHRRVHVTNRPTAGKTYSGAPITLASSMTSIYSGGVTLLFTELIYVGRDSRSPVEPLSSGGRYSRPPFE</sequence>